<proteinExistence type="inferred from homology"/>
<protein>
    <recommendedName>
        <fullName evidence="6">Extracellular solute-binding protein</fullName>
    </recommendedName>
</protein>
<dbReference type="InterPro" id="IPR006059">
    <property type="entry name" value="SBP"/>
</dbReference>
<evidence type="ECO:0000313" key="4">
    <source>
        <dbReference type="EMBL" id="GJE03112.1"/>
    </source>
</evidence>
<dbReference type="SUPFAM" id="SSF53850">
    <property type="entry name" value="Periplasmic binding protein-like II"/>
    <property type="match status" value="1"/>
</dbReference>
<gene>
    <name evidence="4" type="ORF">GMJLKIPL_5063</name>
</gene>
<evidence type="ECO:0000313" key="5">
    <source>
        <dbReference type="Proteomes" id="UP001055153"/>
    </source>
</evidence>
<dbReference type="Pfam" id="PF01547">
    <property type="entry name" value="SBP_bac_1"/>
    <property type="match status" value="1"/>
</dbReference>
<keyword evidence="3" id="KW-0574">Periplasm</keyword>
<dbReference type="InterPro" id="IPR050490">
    <property type="entry name" value="Bact_solute-bd_prot1"/>
</dbReference>
<reference evidence="4" key="2">
    <citation type="submission" date="2021-08" db="EMBL/GenBank/DDBJ databases">
        <authorList>
            <person name="Tani A."/>
            <person name="Ola A."/>
            <person name="Ogura Y."/>
            <person name="Katsura K."/>
            <person name="Hayashi T."/>
        </authorList>
    </citation>
    <scope>NUCLEOTIDE SEQUENCE</scope>
    <source>
        <strain evidence="4">DSM 17168</strain>
    </source>
</reference>
<organism evidence="4 5">
    <name type="scientific">Methylobacterium isbiliense</name>
    <dbReference type="NCBI Taxonomy" id="315478"/>
    <lineage>
        <taxon>Bacteria</taxon>
        <taxon>Pseudomonadati</taxon>
        <taxon>Pseudomonadota</taxon>
        <taxon>Alphaproteobacteria</taxon>
        <taxon>Hyphomicrobiales</taxon>
        <taxon>Methylobacteriaceae</taxon>
        <taxon>Methylobacterium</taxon>
    </lineage>
</organism>
<dbReference type="RefSeq" id="WP_238240471.1">
    <property type="nucleotide sequence ID" value="NZ_BPQQ01000067.1"/>
</dbReference>
<dbReference type="PANTHER" id="PTHR43649:SF12">
    <property type="entry name" value="DIACETYLCHITOBIOSE BINDING PROTEIN DASA"/>
    <property type="match status" value="1"/>
</dbReference>
<dbReference type="EMBL" id="BPQQ01000067">
    <property type="protein sequence ID" value="GJE03112.1"/>
    <property type="molecule type" value="Genomic_DNA"/>
</dbReference>
<evidence type="ECO:0000256" key="3">
    <source>
        <dbReference type="ARBA" id="ARBA00022764"/>
    </source>
</evidence>
<sequence length="442" mass="49131">MTNEPKGGSPTRRSVIVAGAATAASAAFPMPALRAQTREIRFLNAEPAVDSVRALRVAAAQYEKEKGVRVVIDTVPSGDAYTRTVAAIRGGRPYDISTLIFVAHVLTLANEGQLTPITDLVNKHKWGKRILFPVNGQHYWYMYDYNLCWLFYRKDLYDQAKLERPKTWAQLLENSRRLASTDGGSQRFGMATPIGSNDATNWMSLGYLWAEGVSLFDKDWTNTFASDENRRRTAAYLDFFGDLAKTMPPGMTQATFGTITAAFSAGQAAHAPYAGRLIEVLEQRAPQLADKYGMMPYPDSAGKAAAVNHGYDGWVVGKTAMAEEAVRFLEWFSDAHYINFLHSAPLHFQPPRLDIYDDARWRAHPLIEKHAEAVKTMQGFLDDPAITIRSIDTEGPVPDLRPAKVFESFVFPEMLQNKVLKNMPSEACVAEAVAKMNRVIAA</sequence>
<comment type="similarity">
    <text evidence="2">Belongs to the bacterial solute-binding protein 1 family.</text>
</comment>
<dbReference type="Proteomes" id="UP001055153">
    <property type="component" value="Unassembled WGS sequence"/>
</dbReference>
<dbReference type="PANTHER" id="PTHR43649">
    <property type="entry name" value="ARABINOSE-BINDING PROTEIN-RELATED"/>
    <property type="match status" value="1"/>
</dbReference>
<evidence type="ECO:0000256" key="2">
    <source>
        <dbReference type="ARBA" id="ARBA00008520"/>
    </source>
</evidence>
<dbReference type="Gene3D" id="3.40.190.10">
    <property type="entry name" value="Periplasmic binding protein-like II"/>
    <property type="match status" value="1"/>
</dbReference>
<comment type="subcellular location">
    <subcellularLocation>
        <location evidence="1">Periplasm</location>
    </subcellularLocation>
</comment>
<dbReference type="InterPro" id="IPR006311">
    <property type="entry name" value="TAT_signal"/>
</dbReference>
<evidence type="ECO:0008006" key="6">
    <source>
        <dbReference type="Google" id="ProtNLM"/>
    </source>
</evidence>
<keyword evidence="5" id="KW-1185">Reference proteome</keyword>
<comment type="caution">
    <text evidence="4">The sequence shown here is derived from an EMBL/GenBank/DDBJ whole genome shotgun (WGS) entry which is preliminary data.</text>
</comment>
<dbReference type="PROSITE" id="PS51318">
    <property type="entry name" value="TAT"/>
    <property type="match status" value="1"/>
</dbReference>
<reference evidence="4" key="1">
    <citation type="journal article" date="2021" name="Front. Microbiol.">
        <title>Comprehensive Comparative Genomics and Phenotyping of Methylobacterium Species.</title>
        <authorList>
            <person name="Alessa O."/>
            <person name="Ogura Y."/>
            <person name="Fujitani Y."/>
            <person name="Takami H."/>
            <person name="Hayashi T."/>
            <person name="Sahin N."/>
            <person name="Tani A."/>
        </authorList>
    </citation>
    <scope>NUCLEOTIDE SEQUENCE</scope>
    <source>
        <strain evidence="4">DSM 17168</strain>
    </source>
</reference>
<name>A0ABQ4SJ02_9HYPH</name>
<accession>A0ABQ4SJ02</accession>
<evidence type="ECO:0000256" key="1">
    <source>
        <dbReference type="ARBA" id="ARBA00004418"/>
    </source>
</evidence>